<sequence length="327" mass="35145">MSRSTNTARALKYTREKVPIPCVLTVAMKPARRPLLGALALAALLSFVLLIPPPSGLLLFHSHRQTPTSPYAHRPKLLFLLAGQSNMAGRGAPPAPLPPPYLPHPRLLRLAADRRWVAASPPLHADIDTHKTCGLGPAMPFAHRVLLSSSPDSAPSSVSDPRGGGDFEPMVLGLVPCAVGGTRIWMWARGQPLYEAAVARTRAAVADGGGELGAVLWFQGESDTIEVDDARSYGGKMERLVADFRADLGLPNLPVIQVGLASGEGNYTEIVREAQKNVNLHNVIYVDAMGLPLSDDQLHLSTEAQLQLGEMLAQAYLEFNSSRDPKL</sequence>
<name>A0ACD5YAQ4_AVESA</name>
<proteinExistence type="predicted"/>
<reference evidence="1" key="2">
    <citation type="submission" date="2025-09" db="UniProtKB">
        <authorList>
            <consortium name="EnsemblPlants"/>
        </authorList>
    </citation>
    <scope>IDENTIFICATION</scope>
</reference>
<reference evidence="1" key="1">
    <citation type="submission" date="2021-05" db="EMBL/GenBank/DDBJ databases">
        <authorList>
            <person name="Scholz U."/>
            <person name="Mascher M."/>
            <person name="Fiebig A."/>
        </authorList>
    </citation>
    <scope>NUCLEOTIDE SEQUENCE [LARGE SCALE GENOMIC DNA]</scope>
</reference>
<protein>
    <submittedName>
        <fullName evidence="1">Uncharacterized protein</fullName>
    </submittedName>
</protein>
<dbReference type="Proteomes" id="UP001732700">
    <property type="component" value="Chromosome 5D"/>
</dbReference>
<evidence type="ECO:0000313" key="2">
    <source>
        <dbReference type="Proteomes" id="UP001732700"/>
    </source>
</evidence>
<organism evidence="1 2">
    <name type="scientific">Avena sativa</name>
    <name type="common">Oat</name>
    <dbReference type="NCBI Taxonomy" id="4498"/>
    <lineage>
        <taxon>Eukaryota</taxon>
        <taxon>Viridiplantae</taxon>
        <taxon>Streptophyta</taxon>
        <taxon>Embryophyta</taxon>
        <taxon>Tracheophyta</taxon>
        <taxon>Spermatophyta</taxon>
        <taxon>Magnoliopsida</taxon>
        <taxon>Liliopsida</taxon>
        <taxon>Poales</taxon>
        <taxon>Poaceae</taxon>
        <taxon>BOP clade</taxon>
        <taxon>Pooideae</taxon>
        <taxon>Poodae</taxon>
        <taxon>Poeae</taxon>
        <taxon>Poeae Chloroplast Group 1 (Aveneae type)</taxon>
        <taxon>Aveninae</taxon>
        <taxon>Avena</taxon>
    </lineage>
</organism>
<dbReference type="EnsemblPlants" id="AVESA.00010b.r2.5DG0939260.1">
    <property type="protein sequence ID" value="AVESA.00010b.r2.5DG0939260.1.CDS"/>
    <property type="gene ID" value="AVESA.00010b.r2.5DG0939260"/>
</dbReference>
<evidence type="ECO:0000313" key="1">
    <source>
        <dbReference type="EnsemblPlants" id="AVESA.00010b.r2.5DG0939260.1.CDS"/>
    </source>
</evidence>
<keyword evidence="2" id="KW-1185">Reference proteome</keyword>
<accession>A0ACD5YAQ4</accession>